<dbReference type="KEGG" id="oho:Oweho_1185"/>
<sequence length="179" mass="20213">MRNLKWMALVVVFSACQAQEPDLNSSIVKMETEIKKHAEMDTAIANDLTAAYMAYAKANPQDSLAPVYLSRAADIYKEMDGKVLKSVNVYNKIVVEYKDHPLAARSVFMIGYVFDEKLHDKDRAAKSYQHFLDTYPNNELADDAKSLLAIAQDTLTDEELVAKWMKEAESKKDTNPKGE</sequence>
<reference evidence="1 2" key="1">
    <citation type="journal article" date="2012" name="Stand. Genomic Sci.">
        <title>Genome sequence of the orange-pigmented seawater bacterium Owenweeksia hongkongensis type strain (UST20020801(T)).</title>
        <authorList>
            <person name="Riedel T."/>
            <person name="Held B."/>
            <person name="Nolan M."/>
            <person name="Lucas S."/>
            <person name="Lapidus A."/>
            <person name="Tice H."/>
            <person name="Del Rio T.G."/>
            <person name="Cheng J.F."/>
            <person name="Han C."/>
            <person name="Tapia R."/>
            <person name="Goodwin L.A."/>
            <person name="Pitluck S."/>
            <person name="Liolios K."/>
            <person name="Mavromatis K."/>
            <person name="Pagani I."/>
            <person name="Ivanova N."/>
            <person name="Mikhailova N."/>
            <person name="Pati A."/>
            <person name="Chen A."/>
            <person name="Palaniappan K."/>
            <person name="Rohde M."/>
            <person name="Tindall B.J."/>
            <person name="Detter J.C."/>
            <person name="Goker M."/>
            <person name="Woyke T."/>
            <person name="Bristow J."/>
            <person name="Eisen J.A."/>
            <person name="Markowitz V."/>
            <person name="Hugenholtz P."/>
            <person name="Klenk H.P."/>
            <person name="Kyrpides N.C."/>
        </authorList>
    </citation>
    <scope>NUCLEOTIDE SEQUENCE</scope>
    <source>
        <strain evidence="2">DSM 17368 / JCM 12287 / NRRL B-23963</strain>
    </source>
</reference>
<gene>
    <name evidence="1" type="ordered locus">Oweho_1185</name>
</gene>
<dbReference type="STRING" id="926562.Oweho_1185"/>
<dbReference type="PROSITE" id="PS51257">
    <property type="entry name" value="PROKAR_LIPOPROTEIN"/>
    <property type="match status" value="1"/>
</dbReference>
<dbReference type="SUPFAM" id="SSF48452">
    <property type="entry name" value="TPR-like"/>
    <property type="match status" value="1"/>
</dbReference>
<dbReference type="HOGENOM" id="CLU_1502052_0_0_10"/>
<proteinExistence type="predicted"/>
<name>G8R5E5_OWEHD</name>
<dbReference type="RefSeq" id="WP_014201550.1">
    <property type="nucleotide sequence ID" value="NC_016599.1"/>
</dbReference>
<dbReference type="AlphaFoldDB" id="G8R5E5"/>
<dbReference type="Gene3D" id="1.25.40.10">
    <property type="entry name" value="Tetratricopeptide repeat domain"/>
    <property type="match status" value="1"/>
</dbReference>
<evidence type="ECO:0008006" key="3">
    <source>
        <dbReference type="Google" id="ProtNLM"/>
    </source>
</evidence>
<dbReference type="eggNOG" id="COG1729">
    <property type="taxonomic scope" value="Bacteria"/>
</dbReference>
<evidence type="ECO:0000313" key="2">
    <source>
        <dbReference type="Proteomes" id="UP000005631"/>
    </source>
</evidence>
<protein>
    <recommendedName>
        <fullName evidence="3">Outer membrane lipoprotein BamD-like domain-containing protein</fullName>
    </recommendedName>
</protein>
<dbReference type="EMBL" id="CP003156">
    <property type="protein sequence ID" value="AEV32190.1"/>
    <property type="molecule type" value="Genomic_DNA"/>
</dbReference>
<organism evidence="1 2">
    <name type="scientific">Owenweeksia hongkongensis (strain DSM 17368 / CIP 108786 / JCM 12287 / NRRL B-23963 / UST20020801)</name>
    <dbReference type="NCBI Taxonomy" id="926562"/>
    <lineage>
        <taxon>Bacteria</taxon>
        <taxon>Pseudomonadati</taxon>
        <taxon>Bacteroidota</taxon>
        <taxon>Flavobacteriia</taxon>
        <taxon>Flavobacteriales</taxon>
        <taxon>Owenweeksiaceae</taxon>
        <taxon>Owenweeksia</taxon>
    </lineage>
</organism>
<keyword evidence="2" id="KW-1185">Reference proteome</keyword>
<accession>G8R5E5</accession>
<dbReference type="OrthoDB" id="1467683at2"/>
<evidence type="ECO:0000313" key="1">
    <source>
        <dbReference type="EMBL" id="AEV32190.1"/>
    </source>
</evidence>
<dbReference type="Proteomes" id="UP000005631">
    <property type="component" value="Chromosome"/>
</dbReference>
<dbReference type="InterPro" id="IPR011990">
    <property type="entry name" value="TPR-like_helical_dom_sf"/>
</dbReference>